<protein>
    <submittedName>
        <fullName evidence="1">Uncharacterized protein</fullName>
    </submittedName>
</protein>
<dbReference type="AlphaFoldDB" id="A0A0F9CDD6"/>
<organism evidence="1">
    <name type="scientific">marine sediment metagenome</name>
    <dbReference type="NCBI Taxonomy" id="412755"/>
    <lineage>
        <taxon>unclassified sequences</taxon>
        <taxon>metagenomes</taxon>
        <taxon>ecological metagenomes</taxon>
    </lineage>
</organism>
<gene>
    <name evidence="1" type="ORF">LCGC14_2336130</name>
</gene>
<accession>A0A0F9CDD6</accession>
<dbReference type="EMBL" id="LAZR01033687">
    <property type="protein sequence ID" value="KKL47378.1"/>
    <property type="molecule type" value="Genomic_DNA"/>
</dbReference>
<evidence type="ECO:0000313" key="1">
    <source>
        <dbReference type="EMBL" id="KKL47378.1"/>
    </source>
</evidence>
<proteinExistence type="predicted"/>
<sequence length="66" mass="7741">MTKRTIVLCDFRTSPKPRSECYAAIWSQGRSCKRCEHDDCYRQGWEQWLVTADNKARVKANQACDQ</sequence>
<name>A0A0F9CDD6_9ZZZZ</name>
<comment type="caution">
    <text evidence="1">The sequence shown here is derived from an EMBL/GenBank/DDBJ whole genome shotgun (WGS) entry which is preliminary data.</text>
</comment>
<reference evidence="1" key="1">
    <citation type="journal article" date="2015" name="Nature">
        <title>Complex archaea that bridge the gap between prokaryotes and eukaryotes.</title>
        <authorList>
            <person name="Spang A."/>
            <person name="Saw J.H."/>
            <person name="Jorgensen S.L."/>
            <person name="Zaremba-Niedzwiedzka K."/>
            <person name="Martijn J."/>
            <person name="Lind A.E."/>
            <person name="van Eijk R."/>
            <person name="Schleper C."/>
            <person name="Guy L."/>
            <person name="Ettema T.J."/>
        </authorList>
    </citation>
    <scope>NUCLEOTIDE SEQUENCE</scope>
</reference>